<comment type="function">
    <text evidence="8">Hydrolyzes ribosome-free peptidyl-tRNAs (with 1 or more amino acids incorporated), which drop off the ribosome during protein synthesis, or as a result of ribosome stalling.</text>
</comment>
<name>A0A7G9S0F2_9FIRM</name>
<keyword evidence="2 8" id="KW-0820">tRNA-binding</keyword>
<dbReference type="RefSeq" id="WP_187534529.1">
    <property type="nucleotide sequence ID" value="NZ_CBCSHU010000001.1"/>
</dbReference>
<dbReference type="SUPFAM" id="SSF53178">
    <property type="entry name" value="Peptidyl-tRNA hydrolase-like"/>
    <property type="match status" value="1"/>
</dbReference>
<dbReference type="EC" id="3.1.1.29" evidence="1 8"/>
<evidence type="ECO:0000256" key="1">
    <source>
        <dbReference type="ARBA" id="ARBA00013260"/>
    </source>
</evidence>
<feature type="site" description="Discriminates between blocked and unblocked aminoacyl-tRNA" evidence="8">
    <location>
        <position position="9"/>
    </location>
</feature>
<feature type="binding site" evidence="8">
    <location>
        <position position="112"/>
    </location>
    <ligand>
        <name>tRNA</name>
        <dbReference type="ChEBI" id="CHEBI:17843"/>
    </ligand>
</feature>
<dbReference type="HAMAP" id="MF_00083">
    <property type="entry name" value="Pept_tRNA_hydro_bact"/>
    <property type="match status" value="1"/>
</dbReference>
<dbReference type="Proteomes" id="UP000515928">
    <property type="component" value="Chromosome"/>
</dbReference>
<evidence type="ECO:0000313" key="12">
    <source>
        <dbReference type="Proteomes" id="UP000515928"/>
    </source>
</evidence>
<evidence type="ECO:0000256" key="5">
    <source>
        <dbReference type="ARBA" id="ARBA00038063"/>
    </source>
</evidence>
<evidence type="ECO:0000256" key="2">
    <source>
        <dbReference type="ARBA" id="ARBA00022555"/>
    </source>
</evidence>
<evidence type="ECO:0000256" key="9">
    <source>
        <dbReference type="RuleBase" id="RU000673"/>
    </source>
</evidence>
<evidence type="ECO:0000256" key="7">
    <source>
        <dbReference type="ARBA" id="ARBA00050038"/>
    </source>
</evidence>
<feature type="site" description="Stabilizes the basic form of H active site to accept a proton" evidence="8">
    <location>
        <position position="91"/>
    </location>
</feature>
<dbReference type="PANTHER" id="PTHR17224">
    <property type="entry name" value="PEPTIDYL-TRNA HYDROLASE"/>
    <property type="match status" value="1"/>
</dbReference>
<dbReference type="GO" id="GO:0000049">
    <property type="term" value="F:tRNA binding"/>
    <property type="evidence" value="ECO:0007669"/>
    <property type="project" value="UniProtKB-UniRule"/>
</dbReference>
<comment type="similarity">
    <text evidence="5 8 10">Belongs to the PTH family.</text>
</comment>
<feature type="binding site" evidence="8">
    <location>
        <position position="66"/>
    </location>
    <ligand>
        <name>tRNA</name>
        <dbReference type="ChEBI" id="CHEBI:17843"/>
    </ligand>
</feature>
<reference evidence="11 12" key="1">
    <citation type="submission" date="2020-08" db="EMBL/GenBank/DDBJ databases">
        <title>Genome sequence of Erysipelothrix inopinata DSM 15511T.</title>
        <authorList>
            <person name="Hyun D.-W."/>
            <person name="Bae J.-W."/>
        </authorList>
    </citation>
    <scope>NUCLEOTIDE SEQUENCE [LARGE SCALE GENOMIC DNA]</scope>
    <source>
        <strain evidence="11 12">DSM 15511</strain>
    </source>
</reference>
<organism evidence="11 12">
    <name type="scientific">Erysipelothrix inopinata</name>
    <dbReference type="NCBI Taxonomy" id="225084"/>
    <lineage>
        <taxon>Bacteria</taxon>
        <taxon>Bacillati</taxon>
        <taxon>Bacillota</taxon>
        <taxon>Erysipelotrichia</taxon>
        <taxon>Erysipelotrichales</taxon>
        <taxon>Erysipelotrichaceae</taxon>
        <taxon>Erysipelothrix</taxon>
    </lineage>
</organism>
<feature type="active site" description="Proton acceptor" evidence="8">
    <location>
        <position position="19"/>
    </location>
</feature>
<dbReference type="KEGG" id="eio:H9L01_02880"/>
<comment type="subunit">
    <text evidence="8">Monomer.</text>
</comment>
<dbReference type="AlphaFoldDB" id="A0A7G9S0F2"/>
<evidence type="ECO:0000313" key="11">
    <source>
        <dbReference type="EMBL" id="QNN61327.1"/>
    </source>
</evidence>
<protein>
    <recommendedName>
        <fullName evidence="7 8">Peptidyl-tRNA hydrolase</fullName>
        <shortName evidence="8">Pth</shortName>
        <ecNumber evidence="1 8">3.1.1.29</ecNumber>
    </recommendedName>
</protein>
<feature type="binding site" evidence="8">
    <location>
        <position position="14"/>
    </location>
    <ligand>
        <name>tRNA</name>
        <dbReference type="ChEBI" id="CHEBI:17843"/>
    </ligand>
</feature>
<dbReference type="GO" id="GO:0005737">
    <property type="term" value="C:cytoplasm"/>
    <property type="evidence" value="ECO:0007669"/>
    <property type="project" value="UniProtKB-SubCell"/>
</dbReference>
<dbReference type="InterPro" id="IPR001328">
    <property type="entry name" value="Pept_tRNA_hydro"/>
</dbReference>
<accession>A0A7G9S0F2</accession>
<dbReference type="NCBIfam" id="TIGR00447">
    <property type="entry name" value="pth"/>
    <property type="match status" value="1"/>
</dbReference>
<evidence type="ECO:0000256" key="10">
    <source>
        <dbReference type="RuleBase" id="RU004320"/>
    </source>
</evidence>
<evidence type="ECO:0000256" key="6">
    <source>
        <dbReference type="ARBA" id="ARBA00048707"/>
    </source>
</evidence>
<comment type="catalytic activity">
    <reaction evidence="6 8 9">
        <text>an N-acyl-L-alpha-aminoacyl-tRNA + H2O = an N-acyl-L-amino acid + a tRNA + H(+)</text>
        <dbReference type="Rhea" id="RHEA:54448"/>
        <dbReference type="Rhea" id="RHEA-COMP:10123"/>
        <dbReference type="Rhea" id="RHEA-COMP:13883"/>
        <dbReference type="ChEBI" id="CHEBI:15377"/>
        <dbReference type="ChEBI" id="CHEBI:15378"/>
        <dbReference type="ChEBI" id="CHEBI:59874"/>
        <dbReference type="ChEBI" id="CHEBI:78442"/>
        <dbReference type="ChEBI" id="CHEBI:138191"/>
        <dbReference type="EC" id="3.1.1.29"/>
    </reaction>
</comment>
<dbReference type="CDD" id="cd00462">
    <property type="entry name" value="PTH"/>
    <property type="match status" value="1"/>
</dbReference>
<evidence type="ECO:0000256" key="3">
    <source>
        <dbReference type="ARBA" id="ARBA00022801"/>
    </source>
</evidence>
<dbReference type="PROSITE" id="PS01195">
    <property type="entry name" value="PEPT_TRNA_HYDROL_1"/>
    <property type="match status" value="1"/>
</dbReference>
<proteinExistence type="inferred from homology"/>
<dbReference type="Pfam" id="PF01195">
    <property type="entry name" value="Pept_tRNA_hydro"/>
    <property type="match status" value="1"/>
</dbReference>
<sequence>MKVIVGLGNPGKEYEKTRHNAGFMVVDGLADKLNIDINTKKHKALIGVGHYQGQKIMLVKPQTYMNLSGETVGEIVRYYDLDLDDLLIVSDDLDSEIGVIRIRLKGSSGGQNGIKSIINHLGTQEFNRLKIGIGKSSIIKTVDYVLGKMDDGVAIDRGIACAYSFAIGTDIMKIMNEFNRKD</sequence>
<dbReference type="GO" id="GO:0004045">
    <property type="term" value="F:peptidyl-tRNA hydrolase activity"/>
    <property type="evidence" value="ECO:0007669"/>
    <property type="project" value="UniProtKB-UniRule"/>
</dbReference>
<evidence type="ECO:0000256" key="4">
    <source>
        <dbReference type="ARBA" id="ARBA00022884"/>
    </source>
</evidence>
<keyword evidence="12" id="KW-1185">Reference proteome</keyword>
<keyword evidence="4 8" id="KW-0694">RNA-binding</keyword>
<feature type="binding site" evidence="8">
    <location>
        <position position="64"/>
    </location>
    <ligand>
        <name>tRNA</name>
        <dbReference type="ChEBI" id="CHEBI:17843"/>
    </ligand>
</feature>
<dbReference type="FunFam" id="3.40.50.1470:FF:000001">
    <property type="entry name" value="Peptidyl-tRNA hydrolase"/>
    <property type="match status" value="1"/>
</dbReference>
<comment type="function">
    <text evidence="8">Catalyzes the release of premature peptidyl moieties from peptidyl-tRNA molecules trapped in stalled 50S ribosomal subunits, and thus maintains levels of free tRNAs and 50S ribosomes.</text>
</comment>
<keyword evidence="8" id="KW-0963">Cytoplasm</keyword>
<dbReference type="Gene3D" id="3.40.50.1470">
    <property type="entry name" value="Peptidyl-tRNA hydrolase"/>
    <property type="match status" value="1"/>
</dbReference>
<dbReference type="PANTHER" id="PTHR17224:SF1">
    <property type="entry name" value="PEPTIDYL-TRNA HYDROLASE"/>
    <property type="match status" value="1"/>
</dbReference>
<dbReference type="GO" id="GO:0006515">
    <property type="term" value="P:protein quality control for misfolded or incompletely synthesized proteins"/>
    <property type="evidence" value="ECO:0007669"/>
    <property type="project" value="UniProtKB-UniRule"/>
</dbReference>
<comment type="subcellular location">
    <subcellularLocation>
        <location evidence="8">Cytoplasm</location>
    </subcellularLocation>
</comment>
<dbReference type="EMBL" id="CP060715">
    <property type="protein sequence ID" value="QNN61327.1"/>
    <property type="molecule type" value="Genomic_DNA"/>
</dbReference>
<dbReference type="InterPro" id="IPR018171">
    <property type="entry name" value="Pept_tRNA_hydro_CS"/>
</dbReference>
<dbReference type="InterPro" id="IPR036416">
    <property type="entry name" value="Pept_tRNA_hydro_sf"/>
</dbReference>
<dbReference type="GO" id="GO:0072344">
    <property type="term" value="P:rescue of stalled ribosome"/>
    <property type="evidence" value="ECO:0007669"/>
    <property type="project" value="UniProtKB-UniRule"/>
</dbReference>
<gene>
    <name evidence="8" type="primary">pth</name>
    <name evidence="11" type="ORF">H9L01_02880</name>
</gene>
<keyword evidence="3 8" id="KW-0378">Hydrolase</keyword>
<evidence type="ECO:0000256" key="8">
    <source>
        <dbReference type="HAMAP-Rule" id="MF_00083"/>
    </source>
</evidence>